<sequence length="266" mass="30202">MVAKAWPEVPQNLRPDRDPCTPKSRLRRPPADALTLRRADSYPDPVAVQRLGAPDQALVAAELAFTWSMKMTSETLPLRFDIRRVGRSWTPEEFAIKAEWVPGRLEVVLGRVCPTLEQRLLLLGMLLENVGLDLTLRFADPRLWTEALAARENEAIRPAASLGRDIVDIARFVEMAEVSASATDTEPSPRRTWNYRVMRFEHGEDAWEAIHEVHYDGERLLAYSAEPAVLMWNESEGSLAALRCMERMKEALLKPVLTEADFKDVR</sequence>
<evidence type="ECO:0000313" key="2">
    <source>
        <dbReference type="EMBL" id="MFG6490502.1"/>
    </source>
</evidence>
<name>A0ABW7HKP1_9BURK</name>
<keyword evidence="3" id="KW-1185">Reference proteome</keyword>
<dbReference type="Proteomes" id="UP001606134">
    <property type="component" value="Unassembled WGS sequence"/>
</dbReference>
<feature type="region of interest" description="Disordered" evidence="1">
    <location>
        <begin position="1"/>
        <end position="28"/>
    </location>
</feature>
<reference evidence="2 3" key="1">
    <citation type="submission" date="2024-08" db="EMBL/GenBank/DDBJ databases">
        <authorList>
            <person name="Lu H."/>
        </authorList>
    </citation>
    <scope>NUCLEOTIDE SEQUENCE [LARGE SCALE GENOMIC DNA]</scope>
    <source>
        <strain evidence="2 3">BYS78W</strain>
    </source>
</reference>
<accession>A0ABW7HKP1</accession>
<evidence type="ECO:0000256" key="1">
    <source>
        <dbReference type="SAM" id="MobiDB-lite"/>
    </source>
</evidence>
<comment type="caution">
    <text evidence="2">The sequence shown here is derived from an EMBL/GenBank/DDBJ whole genome shotgun (WGS) entry which is preliminary data.</text>
</comment>
<protein>
    <submittedName>
        <fullName evidence="2">Uncharacterized protein</fullName>
    </submittedName>
</protein>
<proteinExistence type="predicted"/>
<dbReference type="EMBL" id="JBIGIC010000025">
    <property type="protein sequence ID" value="MFG6490502.1"/>
    <property type="molecule type" value="Genomic_DNA"/>
</dbReference>
<organism evidence="2 3">
    <name type="scientific">Pelomonas candidula</name>
    <dbReference type="NCBI Taxonomy" id="3299025"/>
    <lineage>
        <taxon>Bacteria</taxon>
        <taxon>Pseudomonadati</taxon>
        <taxon>Pseudomonadota</taxon>
        <taxon>Betaproteobacteria</taxon>
        <taxon>Burkholderiales</taxon>
        <taxon>Sphaerotilaceae</taxon>
        <taxon>Roseateles</taxon>
    </lineage>
</organism>
<evidence type="ECO:0000313" key="3">
    <source>
        <dbReference type="Proteomes" id="UP001606134"/>
    </source>
</evidence>
<dbReference type="RefSeq" id="WP_394417852.1">
    <property type="nucleotide sequence ID" value="NZ_JBIGIC010000025.1"/>
</dbReference>
<gene>
    <name evidence="2" type="ORF">ACG04R_27805</name>
</gene>